<dbReference type="Proteomes" id="UP000218427">
    <property type="component" value="Unassembled WGS sequence"/>
</dbReference>
<dbReference type="CDD" id="cd00518">
    <property type="entry name" value="H2MP"/>
    <property type="match status" value="1"/>
</dbReference>
<name>A0ABX4I475_9GAMM</name>
<keyword evidence="3" id="KW-0064">Aspartyl protease</keyword>
<dbReference type="PANTHER" id="PTHR30302:SF1">
    <property type="entry name" value="HYDROGENASE 2 MATURATION PROTEASE"/>
    <property type="match status" value="1"/>
</dbReference>
<dbReference type="Gene3D" id="3.40.50.1450">
    <property type="entry name" value="HybD-like"/>
    <property type="match status" value="1"/>
</dbReference>
<accession>A0ABX4I475</accession>
<keyword evidence="4" id="KW-0378">Hydrolase</keyword>
<organism evidence="6 7">
    <name type="scientific">Microbulbifer flavimaris</name>
    <dbReference type="NCBI Taxonomy" id="1781068"/>
    <lineage>
        <taxon>Bacteria</taxon>
        <taxon>Pseudomonadati</taxon>
        <taxon>Pseudomonadota</taxon>
        <taxon>Gammaproteobacteria</taxon>
        <taxon>Cellvibrionales</taxon>
        <taxon>Microbulbiferaceae</taxon>
        <taxon>Microbulbifer</taxon>
    </lineage>
</organism>
<evidence type="ECO:0000256" key="5">
    <source>
        <dbReference type="SAM" id="MobiDB-lite"/>
    </source>
</evidence>
<reference evidence="6" key="1">
    <citation type="submission" date="2017-08" db="EMBL/GenBank/DDBJ databases">
        <title>Microbulbifer marisrubri sp. nov., a halophilic alphaproteobacterium isolated from marine sediment of the Yellow Sea, China.</title>
        <authorList>
            <person name="Zhang G."/>
            <person name="Xiong Q."/>
        </authorList>
    </citation>
    <scope>NUCLEOTIDE SEQUENCE [LARGE SCALE GENOMIC DNA]</scope>
    <source>
        <strain evidence="6">WRN-8</strain>
    </source>
</reference>
<dbReference type="Pfam" id="PF01750">
    <property type="entry name" value="HycI"/>
    <property type="match status" value="1"/>
</dbReference>
<dbReference type="InterPro" id="IPR000671">
    <property type="entry name" value="Peptidase_A31"/>
</dbReference>
<comment type="similarity">
    <text evidence="1">Belongs to the peptidase A31 family.</text>
</comment>
<keyword evidence="2 6" id="KW-0645">Protease</keyword>
<comment type="caution">
    <text evidence="6">The sequence shown here is derived from an EMBL/GenBank/DDBJ whole genome shotgun (WGS) entry which is preliminary data.</text>
</comment>
<dbReference type="EMBL" id="LRFG02000001">
    <property type="protein sequence ID" value="PCO06848.1"/>
    <property type="molecule type" value="Genomic_DNA"/>
</dbReference>
<dbReference type="NCBIfam" id="TIGR00072">
    <property type="entry name" value="hydrog_prot"/>
    <property type="match status" value="1"/>
</dbReference>
<dbReference type="SUPFAM" id="SSF53163">
    <property type="entry name" value="HybD-like"/>
    <property type="match status" value="1"/>
</dbReference>
<sequence>MHLLRHAFPQTPPGKSRGGSAVTASAIISLGSRYRGDDAVGPHILDSLRAQRLSLPCCIENGGDMPQLLEDWKDRRVTLLDAVMSAEHPPGTVLRLNGLTEEVPPSLCKTSSHGLNLGEALGLARILDRLPRQLSVYAVCGCKFDIGAPLSETVRAAADRITQELLTQLAMEEGGSSCMSNR</sequence>
<evidence type="ECO:0000256" key="1">
    <source>
        <dbReference type="ARBA" id="ARBA00006814"/>
    </source>
</evidence>
<evidence type="ECO:0000256" key="2">
    <source>
        <dbReference type="ARBA" id="ARBA00022670"/>
    </source>
</evidence>
<evidence type="ECO:0000313" key="7">
    <source>
        <dbReference type="Proteomes" id="UP000218427"/>
    </source>
</evidence>
<dbReference type="InterPro" id="IPR023430">
    <property type="entry name" value="Pept_HybD-like_dom_sf"/>
</dbReference>
<dbReference type="GO" id="GO:0006508">
    <property type="term" value="P:proteolysis"/>
    <property type="evidence" value="ECO:0007669"/>
    <property type="project" value="UniProtKB-KW"/>
</dbReference>
<evidence type="ECO:0000256" key="4">
    <source>
        <dbReference type="ARBA" id="ARBA00022801"/>
    </source>
</evidence>
<protein>
    <submittedName>
        <fullName evidence="6">Hydrogenase maturation protease</fullName>
    </submittedName>
</protein>
<evidence type="ECO:0000256" key="3">
    <source>
        <dbReference type="ARBA" id="ARBA00022750"/>
    </source>
</evidence>
<dbReference type="PANTHER" id="PTHR30302">
    <property type="entry name" value="HYDROGENASE 1 MATURATION PROTEASE"/>
    <property type="match status" value="1"/>
</dbReference>
<dbReference type="GO" id="GO:0008233">
    <property type="term" value="F:peptidase activity"/>
    <property type="evidence" value="ECO:0007669"/>
    <property type="project" value="UniProtKB-KW"/>
</dbReference>
<keyword evidence="7" id="KW-1185">Reference proteome</keyword>
<gene>
    <name evidence="6" type="ORF">AWR36_003650</name>
</gene>
<proteinExistence type="inferred from homology"/>
<feature type="region of interest" description="Disordered" evidence="5">
    <location>
        <begin position="1"/>
        <end position="21"/>
    </location>
</feature>
<evidence type="ECO:0000313" key="6">
    <source>
        <dbReference type="EMBL" id="PCO06848.1"/>
    </source>
</evidence>